<evidence type="ECO:0000313" key="3">
    <source>
        <dbReference type="Proteomes" id="UP000094527"/>
    </source>
</evidence>
<name>A0A1D2N2W0_ORCCI</name>
<organism evidence="2 3">
    <name type="scientific">Orchesella cincta</name>
    <name type="common">Springtail</name>
    <name type="synonym">Podura cincta</name>
    <dbReference type="NCBI Taxonomy" id="48709"/>
    <lineage>
        <taxon>Eukaryota</taxon>
        <taxon>Metazoa</taxon>
        <taxon>Ecdysozoa</taxon>
        <taxon>Arthropoda</taxon>
        <taxon>Hexapoda</taxon>
        <taxon>Collembola</taxon>
        <taxon>Entomobryomorpha</taxon>
        <taxon>Entomobryoidea</taxon>
        <taxon>Orchesellidae</taxon>
        <taxon>Orchesellinae</taxon>
        <taxon>Orchesella</taxon>
    </lineage>
</organism>
<reference evidence="2 3" key="1">
    <citation type="journal article" date="2016" name="Genome Biol. Evol.">
        <title>Gene Family Evolution Reflects Adaptation to Soil Environmental Stressors in the Genome of the Collembolan Orchesella cincta.</title>
        <authorList>
            <person name="Faddeeva-Vakhrusheva A."/>
            <person name="Derks M.F."/>
            <person name="Anvar S.Y."/>
            <person name="Agamennone V."/>
            <person name="Suring W."/>
            <person name="Smit S."/>
            <person name="van Straalen N.M."/>
            <person name="Roelofs D."/>
        </authorList>
    </citation>
    <scope>NUCLEOTIDE SEQUENCE [LARGE SCALE GENOMIC DNA]</scope>
    <source>
        <tissue evidence="2">Mixed pool</tissue>
    </source>
</reference>
<comment type="caution">
    <text evidence="2">The sequence shown here is derived from an EMBL/GenBank/DDBJ whole genome shotgun (WGS) entry which is preliminary data.</text>
</comment>
<keyword evidence="3" id="KW-1185">Reference proteome</keyword>
<feature type="region of interest" description="Disordered" evidence="1">
    <location>
        <begin position="1"/>
        <end position="28"/>
    </location>
</feature>
<dbReference type="EMBL" id="LJIJ01000291">
    <property type="protein sequence ID" value="ODM99245.1"/>
    <property type="molecule type" value="Genomic_DNA"/>
</dbReference>
<dbReference type="GO" id="GO:0016301">
    <property type="term" value="F:kinase activity"/>
    <property type="evidence" value="ECO:0007669"/>
    <property type="project" value="UniProtKB-KW"/>
</dbReference>
<proteinExistence type="predicted"/>
<keyword evidence="2" id="KW-0418">Kinase</keyword>
<dbReference type="Proteomes" id="UP000094527">
    <property type="component" value="Unassembled WGS sequence"/>
</dbReference>
<sequence length="105" mass="11478">MKDGIGGGRWHGNSMFGSINDHRGVGRSRRDDLERCATCSSTSSGSLPWSDVRAANKRQEVMKITELKLSTPIATLCAGLPWNSPSFWSMPEISLALQLGLIIFI</sequence>
<protein>
    <submittedName>
        <fullName evidence="2">Discs overgrown protein kinase</fullName>
    </submittedName>
</protein>
<keyword evidence="2" id="KW-0808">Transferase</keyword>
<dbReference type="STRING" id="48709.A0A1D2N2W0"/>
<dbReference type="Gene3D" id="1.10.510.10">
    <property type="entry name" value="Transferase(Phosphotransferase) domain 1"/>
    <property type="match status" value="1"/>
</dbReference>
<feature type="compositionally biased region" description="Gly residues" evidence="1">
    <location>
        <begin position="1"/>
        <end position="10"/>
    </location>
</feature>
<evidence type="ECO:0000313" key="2">
    <source>
        <dbReference type="EMBL" id="ODM99245.1"/>
    </source>
</evidence>
<dbReference type="AlphaFoldDB" id="A0A1D2N2W0"/>
<evidence type="ECO:0000256" key="1">
    <source>
        <dbReference type="SAM" id="MobiDB-lite"/>
    </source>
</evidence>
<gene>
    <name evidence="2" type="ORF">Ocin01_07435</name>
</gene>
<accession>A0A1D2N2W0</accession>